<evidence type="ECO:0000259" key="4">
    <source>
        <dbReference type="SMART" id="SM00796"/>
    </source>
</evidence>
<dbReference type="SUPFAM" id="SSF50891">
    <property type="entry name" value="Cyclophilin-like"/>
    <property type="match status" value="1"/>
</dbReference>
<dbReference type="Gene3D" id="3.30.1360.40">
    <property type="match status" value="1"/>
</dbReference>
<evidence type="ECO:0000313" key="6">
    <source>
        <dbReference type="Proteomes" id="UP001501771"/>
    </source>
</evidence>
<dbReference type="PANTHER" id="PTHR34698:SF2">
    <property type="entry name" value="5-OXOPROLINASE SUBUNIT B"/>
    <property type="match status" value="1"/>
</dbReference>
<dbReference type="EMBL" id="BAAAQR010000013">
    <property type="protein sequence ID" value="GAA2152965.1"/>
    <property type="molecule type" value="Genomic_DNA"/>
</dbReference>
<keyword evidence="6" id="KW-1185">Reference proteome</keyword>
<evidence type="ECO:0000256" key="2">
    <source>
        <dbReference type="ARBA" id="ARBA00022801"/>
    </source>
</evidence>
<name>A0ABN3A3R8_9ACTN</name>
<feature type="domain" description="Carboxyltransferase" evidence="4">
    <location>
        <begin position="1"/>
        <end position="186"/>
    </location>
</feature>
<sequence>MRTRSVGPRALLVEVADAAAALALADWARREGVGASEIVPGAATVLFDEVAELEVLRDVLAGWSPTAEPPRQATIEIEVRYDGPDLAFVAEAWGTDTEGVVERHSSVEYVAAFCGFAPGFAYLQGLSGELAVPRLESPRSRVPAGSVALAGAWCGIYPSASPGGWRILGSTDAVLWDQVRDQPALVPPGTRVRFVPA</sequence>
<comment type="caution">
    <text evidence="5">The sequence shown here is derived from an EMBL/GenBank/DDBJ whole genome shotgun (WGS) entry which is preliminary data.</text>
</comment>
<dbReference type="SMART" id="SM00796">
    <property type="entry name" value="AHS1"/>
    <property type="match status" value="1"/>
</dbReference>
<evidence type="ECO:0000313" key="5">
    <source>
        <dbReference type="EMBL" id="GAA2152965.1"/>
    </source>
</evidence>
<evidence type="ECO:0000256" key="3">
    <source>
        <dbReference type="ARBA" id="ARBA00022840"/>
    </source>
</evidence>
<keyword evidence="2" id="KW-0378">Hydrolase</keyword>
<dbReference type="Proteomes" id="UP001501771">
    <property type="component" value="Unassembled WGS sequence"/>
</dbReference>
<reference evidence="5 6" key="1">
    <citation type="journal article" date="2019" name="Int. J. Syst. Evol. Microbiol.">
        <title>The Global Catalogue of Microorganisms (GCM) 10K type strain sequencing project: providing services to taxonomists for standard genome sequencing and annotation.</title>
        <authorList>
            <consortium name="The Broad Institute Genomics Platform"/>
            <consortium name="The Broad Institute Genome Sequencing Center for Infectious Disease"/>
            <person name="Wu L."/>
            <person name="Ma J."/>
        </authorList>
    </citation>
    <scope>NUCLEOTIDE SEQUENCE [LARGE SCALE GENOMIC DNA]</scope>
    <source>
        <strain evidence="5 6">JCM 16022</strain>
    </source>
</reference>
<dbReference type="PANTHER" id="PTHR34698">
    <property type="entry name" value="5-OXOPROLINASE SUBUNIT B"/>
    <property type="match status" value="1"/>
</dbReference>
<dbReference type="Pfam" id="PF02682">
    <property type="entry name" value="CT_C_D"/>
    <property type="match status" value="1"/>
</dbReference>
<dbReference type="InterPro" id="IPR010016">
    <property type="entry name" value="PxpB"/>
</dbReference>
<protein>
    <recommendedName>
        <fullName evidence="4">Carboxyltransferase domain-containing protein</fullName>
    </recommendedName>
</protein>
<keyword evidence="3" id="KW-0067">ATP-binding</keyword>
<accession>A0ABN3A3R8</accession>
<proteinExistence type="predicted"/>
<dbReference type="InterPro" id="IPR029000">
    <property type="entry name" value="Cyclophilin-like_dom_sf"/>
</dbReference>
<dbReference type="Gene3D" id="2.40.100.10">
    <property type="entry name" value="Cyclophilin-like"/>
    <property type="match status" value="1"/>
</dbReference>
<dbReference type="InterPro" id="IPR003833">
    <property type="entry name" value="CT_C_D"/>
</dbReference>
<evidence type="ECO:0000256" key="1">
    <source>
        <dbReference type="ARBA" id="ARBA00022741"/>
    </source>
</evidence>
<dbReference type="RefSeq" id="WP_344155770.1">
    <property type="nucleotide sequence ID" value="NZ_BAAAQR010000013.1"/>
</dbReference>
<gene>
    <name evidence="5" type="ORF">GCM10009844_36770</name>
</gene>
<organism evidence="5 6">
    <name type="scientific">Nocardioides koreensis</name>
    <dbReference type="NCBI Taxonomy" id="433651"/>
    <lineage>
        <taxon>Bacteria</taxon>
        <taxon>Bacillati</taxon>
        <taxon>Actinomycetota</taxon>
        <taxon>Actinomycetes</taxon>
        <taxon>Propionibacteriales</taxon>
        <taxon>Nocardioidaceae</taxon>
        <taxon>Nocardioides</taxon>
    </lineage>
</organism>
<keyword evidence="1" id="KW-0547">Nucleotide-binding</keyword>